<proteinExistence type="predicted"/>
<comment type="caution">
    <text evidence="1">The sequence shown here is derived from an EMBL/GenBank/DDBJ whole genome shotgun (WGS) entry which is preliminary data.</text>
</comment>
<gene>
    <name evidence="1" type="ORF">SDC9_182147</name>
</gene>
<accession>A0A645HG57</accession>
<dbReference type="AlphaFoldDB" id="A0A645HG57"/>
<name>A0A645HG57_9ZZZZ</name>
<sequence>MNEAIQQGAAKGYGYGQSLAAYVDANKSRFPHLEDCVFYRAYEMGVPATYHITIGTDIIHQHPIADFGAIGKTSGVDFGYFCASIATLENGVHLNIGSAVTGAEVFLKALSIARNQGHPTAHITTANFDIIPLGDYRTDVAKDKFDYYYRPRKNVINRPTSQGGTGLYIYGNHLDTVPSLYARLQLGV</sequence>
<organism evidence="1">
    <name type="scientific">bioreactor metagenome</name>
    <dbReference type="NCBI Taxonomy" id="1076179"/>
    <lineage>
        <taxon>unclassified sequences</taxon>
        <taxon>metagenomes</taxon>
        <taxon>ecological metagenomes</taxon>
    </lineage>
</organism>
<dbReference type="EMBL" id="VSSQ01087807">
    <property type="protein sequence ID" value="MPN34653.1"/>
    <property type="molecule type" value="Genomic_DNA"/>
</dbReference>
<protein>
    <submittedName>
        <fullName evidence="1">Uncharacterized protein</fullName>
    </submittedName>
</protein>
<reference evidence="1" key="1">
    <citation type="submission" date="2019-08" db="EMBL/GenBank/DDBJ databases">
        <authorList>
            <person name="Kucharzyk K."/>
            <person name="Murdoch R.W."/>
            <person name="Higgins S."/>
            <person name="Loffler F."/>
        </authorList>
    </citation>
    <scope>NUCLEOTIDE SEQUENCE</scope>
</reference>
<evidence type="ECO:0000313" key="1">
    <source>
        <dbReference type="EMBL" id="MPN34653.1"/>
    </source>
</evidence>